<dbReference type="Pfam" id="PF25149">
    <property type="entry name" value="DUF7825"/>
    <property type="match status" value="1"/>
</dbReference>
<evidence type="ECO:0000313" key="4">
    <source>
        <dbReference type="Proteomes" id="UP000638648"/>
    </source>
</evidence>
<name>A0A927MXZ9_9ACTN</name>
<dbReference type="EMBL" id="JADBEM010000001">
    <property type="protein sequence ID" value="MBE1608576.1"/>
    <property type="molecule type" value="Genomic_DNA"/>
</dbReference>
<comment type="caution">
    <text evidence="3">The sequence shown here is derived from an EMBL/GenBank/DDBJ whole genome shotgun (WGS) entry which is preliminary data.</text>
</comment>
<evidence type="ECO:0000259" key="1">
    <source>
        <dbReference type="Pfam" id="PF20103"/>
    </source>
</evidence>
<feature type="domain" description="DUF6493" evidence="1">
    <location>
        <begin position="77"/>
        <end position="303"/>
    </location>
</feature>
<sequence length="902" mass="97901">MTLVEQVMDAVRRDCGATVMSLLAGRTEKERAAVARAVKEYVRAPTFHVDGLNTAFALAVLGSVSRATGVSRELDWAGLSDVSVSMAVEVLTDRNPTWLSDLPTALPTALLGMRHGDEWWRLVRELVRQGAVAAPDDPNYTLHMAHSLGRQTVDPREPSLAKQLPDDPALLEDEVLRLFRVEGAGPLLHGHDYWAVKRGLADEDLWATCLTGSLPRQKAIDLALSALRQDWPPHHVTWYVDFHRRLQPTAEEMTSRQDTYRALLSASAGRAVKLAQDALRRLLAEQLLDIHAFLDVADAPLHHREMSVAMAQVALLRAVTGAVPTRAPACARAVVAGLMHPHQAVQQAAAEAVLAMKVDSDPRVVAEVRACLPALGGRAADILLPVFAQSERGSTVPFVEVPGPRSTPLTVRPTELARLDPDMIEPALVHLLEEADDPLLVEQVLDFVARHADRRPTSEALLDRAKALQSRRIGVYRGTDLCADLAQLVASWMIGQEPEEWIRLDRVPHFDGRTFGSLADENAPAILHLGTIVSSRLRELAVVAAHGRPRTLLATPTYTNATISAADLRARLDELAGAGHDLLPMDLETAVLRAGPAVMSELLANQPSADVGLVRAATDMTRTPAWQRLTGPPGGTSNPVQPLARYDRCPPVVVWRNTSAPNGSAERIIPSLLGLQDPLSRAGYRWDDSDPLYSRRPHQMVACWPLIAPHHLDMVMAQAHPMLCRNVWEVRDGAVPLIQSLATVTVPPGEPTWSALSLALSGKNPTLRTAAVDAVVGLVSTNLLDGAALGRVSAHHAADKMIVVQRLLRSLEEAANVDAACTWRVLDVLAALLPGLVGHRDLGRALLLTDELAQRCGRTLELPHEPRVSPAAAKTIQRLVQRTPTGTTTRAEAARLLTETAH</sequence>
<feature type="domain" description="DUF7825" evidence="2">
    <location>
        <begin position="701"/>
        <end position="835"/>
    </location>
</feature>
<dbReference type="AlphaFoldDB" id="A0A927MXZ9"/>
<organism evidence="3 4">
    <name type="scientific">Actinopolymorpha pittospori</name>
    <dbReference type="NCBI Taxonomy" id="648752"/>
    <lineage>
        <taxon>Bacteria</taxon>
        <taxon>Bacillati</taxon>
        <taxon>Actinomycetota</taxon>
        <taxon>Actinomycetes</taxon>
        <taxon>Propionibacteriales</taxon>
        <taxon>Actinopolymorphaceae</taxon>
        <taxon>Actinopolymorpha</taxon>
    </lineage>
</organism>
<dbReference type="InterPro" id="IPR045472">
    <property type="entry name" value="DUF6493"/>
</dbReference>
<dbReference type="SUPFAM" id="SSF48371">
    <property type="entry name" value="ARM repeat"/>
    <property type="match status" value="1"/>
</dbReference>
<protein>
    <recommendedName>
        <fullName evidence="5">HEAT repeat-containing protein</fullName>
    </recommendedName>
</protein>
<evidence type="ECO:0000259" key="2">
    <source>
        <dbReference type="Pfam" id="PF25149"/>
    </source>
</evidence>
<reference evidence="3" key="1">
    <citation type="submission" date="2020-10" db="EMBL/GenBank/DDBJ databases">
        <title>Sequencing the genomes of 1000 actinobacteria strains.</title>
        <authorList>
            <person name="Klenk H.-P."/>
        </authorList>
    </citation>
    <scope>NUCLEOTIDE SEQUENCE</scope>
    <source>
        <strain evidence="3">DSM 45354</strain>
    </source>
</reference>
<evidence type="ECO:0000313" key="3">
    <source>
        <dbReference type="EMBL" id="MBE1608576.1"/>
    </source>
</evidence>
<evidence type="ECO:0008006" key="5">
    <source>
        <dbReference type="Google" id="ProtNLM"/>
    </source>
</evidence>
<dbReference type="Proteomes" id="UP000638648">
    <property type="component" value="Unassembled WGS sequence"/>
</dbReference>
<keyword evidence="4" id="KW-1185">Reference proteome</keyword>
<proteinExistence type="predicted"/>
<dbReference type="RefSeq" id="WP_192752332.1">
    <property type="nucleotide sequence ID" value="NZ_BAABJL010000028.1"/>
</dbReference>
<dbReference type="InterPro" id="IPR056727">
    <property type="entry name" value="DUF7825"/>
</dbReference>
<gene>
    <name evidence="3" type="ORF">HEB94_005424</name>
</gene>
<dbReference type="Pfam" id="PF20103">
    <property type="entry name" value="DUF6493"/>
    <property type="match status" value="1"/>
</dbReference>
<accession>A0A927MXZ9</accession>
<dbReference type="InterPro" id="IPR016024">
    <property type="entry name" value="ARM-type_fold"/>
</dbReference>